<dbReference type="RefSeq" id="WP_409124183.1">
    <property type="nucleotide sequence ID" value="NZ_JBJVNI010000029.1"/>
</dbReference>
<reference evidence="1 2" key="1">
    <citation type="submission" date="2024-12" db="EMBL/GenBank/DDBJ databases">
        <title>Forecasting of Potato common scab and diversities of Pathogenic streptomyces spp. in china.</title>
        <authorList>
            <person name="Handique U."/>
            <person name="Wu J."/>
        </authorList>
    </citation>
    <scope>NUCLEOTIDE SEQUENCE [LARGE SCALE GENOMIC DNA]</scope>
    <source>
        <strain evidence="1 2">ZRIMU1530</strain>
    </source>
</reference>
<comment type="caution">
    <text evidence="1">The sequence shown here is derived from an EMBL/GenBank/DDBJ whole genome shotgun (WGS) entry which is preliminary data.</text>
</comment>
<protein>
    <recommendedName>
        <fullName evidence="3">N-acetyltransferase domain-containing protein</fullName>
    </recommendedName>
</protein>
<dbReference type="SUPFAM" id="SSF55729">
    <property type="entry name" value="Acyl-CoA N-acyltransferases (Nat)"/>
    <property type="match status" value="1"/>
</dbReference>
<gene>
    <name evidence="1" type="ORF">ACKI18_39685</name>
</gene>
<dbReference type="EMBL" id="JBJVNI010000029">
    <property type="protein sequence ID" value="MFM9614795.1"/>
    <property type="molecule type" value="Genomic_DNA"/>
</dbReference>
<evidence type="ECO:0000313" key="1">
    <source>
        <dbReference type="EMBL" id="MFM9614795.1"/>
    </source>
</evidence>
<evidence type="ECO:0008006" key="3">
    <source>
        <dbReference type="Google" id="ProtNLM"/>
    </source>
</evidence>
<organism evidence="1 2">
    <name type="scientific">Streptomyces niveiscabiei</name>
    <dbReference type="NCBI Taxonomy" id="164115"/>
    <lineage>
        <taxon>Bacteria</taxon>
        <taxon>Bacillati</taxon>
        <taxon>Actinomycetota</taxon>
        <taxon>Actinomycetes</taxon>
        <taxon>Kitasatosporales</taxon>
        <taxon>Streptomycetaceae</taxon>
        <taxon>Streptomyces</taxon>
    </lineage>
</organism>
<evidence type="ECO:0000313" key="2">
    <source>
        <dbReference type="Proteomes" id="UP001631957"/>
    </source>
</evidence>
<dbReference type="InterPro" id="IPR016181">
    <property type="entry name" value="Acyl_CoA_acyltransferase"/>
</dbReference>
<dbReference type="Proteomes" id="UP001631957">
    <property type="component" value="Unassembled WGS sequence"/>
</dbReference>
<accession>A0ABW9I367</accession>
<proteinExistence type="predicted"/>
<keyword evidence="2" id="KW-1185">Reference proteome</keyword>
<sequence>MPQRPASDLPADPRGLALEHRQSRVVSGEGEWGGADEWTVTVRVDRFRNRTAGGDIGELKLIRARKAELFNWQPEDFPEPGVRDALLGIFDMGHGGYRPPFHDHITSTDGDLLVLHSVQLDPAWRGFGLGAILVSEAVWTLADGCSAVADTTFRWGAVGFRLRPAPLGYLLDPRDPEALALRELQRREFGGLCEAYRAALLTGRRGL</sequence>
<name>A0ABW9I367_9ACTN</name>